<evidence type="ECO:0000313" key="2">
    <source>
        <dbReference type="EMBL" id="KAK4492490.1"/>
    </source>
</evidence>
<reference evidence="2 3" key="1">
    <citation type="journal article" date="2023" name="bioRxiv">
        <title>Genome report: Whole genome sequence and annotation of Penstemon davidsonii.</title>
        <authorList>
            <person name="Ostevik K.L."/>
            <person name="Alabady M."/>
            <person name="Zhang M."/>
            <person name="Rausher M.D."/>
        </authorList>
    </citation>
    <scope>NUCLEOTIDE SEQUENCE [LARGE SCALE GENOMIC DNA]</scope>
    <source>
        <strain evidence="2">DNT005</strain>
        <tissue evidence="2">Whole leaf</tissue>
    </source>
</reference>
<comment type="caution">
    <text evidence="2">The sequence shown here is derived from an EMBL/GenBank/DDBJ whole genome shotgun (WGS) entry which is preliminary data.</text>
</comment>
<evidence type="ECO:0000313" key="3">
    <source>
        <dbReference type="Proteomes" id="UP001291926"/>
    </source>
</evidence>
<name>A0ABR0DUC2_9LAMI</name>
<feature type="compositionally biased region" description="Basic and acidic residues" evidence="1">
    <location>
        <begin position="21"/>
        <end position="31"/>
    </location>
</feature>
<dbReference type="Proteomes" id="UP001291926">
    <property type="component" value="Unassembled WGS sequence"/>
</dbReference>
<keyword evidence="3" id="KW-1185">Reference proteome</keyword>
<feature type="compositionally biased region" description="Polar residues" evidence="1">
    <location>
        <begin position="1"/>
        <end position="11"/>
    </location>
</feature>
<accession>A0ABR0DUC2</accession>
<feature type="region of interest" description="Disordered" evidence="1">
    <location>
        <begin position="1"/>
        <end position="59"/>
    </location>
</feature>
<sequence length="150" mass="17353">MMSLISQNATSKDQVKKKKTDNKDEEGKEAVEDGNELNVDAIRIQRRKRGRKENEDLTEIEQEKEMNKLENFLFGSLYTTVEFGRNDDREEAISEVDNTSALFFTDRSGNSVLPVYKEDMESGEDSTDEVENKPRKPVWTDEEEEKPILI</sequence>
<feature type="region of interest" description="Disordered" evidence="1">
    <location>
        <begin position="119"/>
        <end position="150"/>
    </location>
</feature>
<dbReference type="EMBL" id="JAYDYQ010001087">
    <property type="protein sequence ID" value="KAK4492490.1"/>
    <property type="molecule type" value="Genomic_DNA"/>
</dbReference>
<evidence type="ECO:0000256" key="1">
    <source>
        <dbReference type="SAM" id="MobiDB-lite"/>
    </source>
</evidence>
<gene>
    <name evidence="2" type="ORF">RD792_003299</name>
</gene>
<proteinExistence type="predicted"/>
<feature type="compositionally biased region" description="Acidic residues" evidence="1">
    <location>
        <begin position="140"/>
        <end position="150"/>
    </location>
</feature>
<protein>
    <submittedName>
        <fullName evidence="2">Uncharacterized protein</fullName>
    </submittedName>
</protein>
<organism evidence="2 3">
    <name type="scientific">Penstemon davidsonii</name>
    <dbReference type="NCBI Taxonomy" id="160366"/>
    <lineage>
        <taxon>Eukaryota</taxon>
        <taxon>Viridiplantae</taxon>
        <taxon>Streptophyta</taxon>
        <taxon>Embryophyta</taxon>
        <taxon>Tracheophyta</taxon>
        <taxon>Spermatophyta</taxon>
        <taxon>Magnoliopsida</taxon>
        <taxon>eudicotyledons</taxon>
        <taxon>Gunneridae</taxon>
        <taxon>Pentapetalae</taxon>
        <taxon>asterids</taxon>
        <taxon>lamiids</taxon>
        <taxon>Lamiales</taxon>
        <taxon>Plantaginaceae</taxon>
        <taxon>Cheloneae</taxon>
        <taxon>Penstemon</taxon>
    </lineage>
</organism>